<dbReference type="AlphaFoldDB" id="A0AAD1S7Q0"/>
<evidence type="ECO:0000256" key="2">
    <source>
        <dbReference type="SAM" id="Phobius"/>
    </source>
</evidence>
<feature type="compositionally biased region" description="Polar residues" evidence="1">
    <location>
        <begin position="61"/>
        <end position="77"/>
    </location>
</feature>
<protein>
    <submittedName>
        <fullName evidence="4">Uncharacterized protein</fullName>
    </submittedName>
</protein>
<keyword evidence="2" id="KW-0472">Membrane</keyword>
<evidence type="ECO:0000313" key="4">
    <source>
        <dbReference type="EMBL" id="CAH2293784.1"/>
    </source>
</evidence>
<keyword evidence="2" id="KW-0812">Transmembrane</keyword>
<organism evidence="4 5">
    <name type="scientific">Pelobates cultripes</name>
    <name type="common">Western spadefoot toad</name>
    <dbReference type="NCBI Taxonomy" id="61616"/>
    <lineage>
        <taxon>Eukaryota</taxon>
        <taxon>Metazoa</taxon>
        <taxon>Chordata</taxon>
        <taxon>Craniata</taxon>
        <taxon>Vertebrata</taxon>
        <taxon>Euteleostomi</taxon>
        <taxon>Amphibia</taxon>
        <taxon>Batrachia</taxon>
        <taxon>Anura</taxon>
        <taxon>Pelobatoidea</taxon>
        <taxon>Pelobatidae</taxon>
        <taxon>Pelobates</taxon>
    </lineage>
</organism>
<feature type="region of interest" description="Disordered" evidence="1">
    <location>
        <begin position="58"/>
        <end position="101"/>
    </location>
</feature>
<reference evidence="4" key="1">
    <citation type="submission" date="2022-03" db="EMBL/GenBank/DDBJ databases">
        <authorList>
            <person name="Alioto T."/>
            <person name="Alioto T."/>
            <person name="Gomez Garrido J."/>
        </authorList>
    </citation>
    <scope>NUCLEOTIDE SEQUENCE</scope>
</reference>
<feature type="compositionally biased region" description="Basic and acidic residues" evidence="1">
    <location>
        <begin position="279"/>
        <end position="300"/>
    </location>
</feature>
<feature type="region of interest" description="Disordered" evidence="1">
    <location>
        <begin position="277"/>
        <end position="300"/>
    </location>
</feature>
<proteinExistence type="predicted"/>
<dbReference type="Proteomes" id="UP001295444">
    <property type="component" value="Chromosome 05"/>
</dbReference>
<feature type="chain" id="PRO_5042233471" evidence="3">
    <location>
        <begin position="23"/>
        <end position="300"/>
    </location>
</feature>
<keyword evidence="3" id="KW-0732">Signal</keyword>
<accession>A0AAD1S7Q0</accession>
<feature type="compositionally biased region" description="Polar residues" evidence="1">
    <location>
        <begin position="86"/>
        <end position="101"/>
    </location>
</feature>
<name>A0AAD1S7Q0_PELCU</name>
<evidence type="ECO:0000313" key="5">
    <source>
        <dbReference type="Proteomes" id="UP001295444"/>
    </source>
</evidence>
<sequence>MKTPAFNCFAFIVLFATDGTTGNVSSPVPEYSVAATPVPVQVIQSTTNLIEQRAHIFPESTVPTQGLTPEPENSTDLPISDVSPVPQGTGTSQLPQIQSADSDISDVHEETNNINEIIIEDDIFLNYNQKNISPEDEKIIQDVPSLIPTISVINEPKSTLYDETEIDLIVDQTESADIYKGIYKDFTSTCEQMGFKPWKIGLISAAVFLIIEVVVLTAYCYVCKKKRRAIITNNCEQDSEAGETINVESNDNTVNGEDGTLNCCSLPHAVDYQHPVAQKGEEKKNSEMKDIIMDKRSTDV</sequence>
<evidence type="ECO:0000256" key="1">
    <source>
        <dbReference type="SAM" id="MobiDB-lite"/>
    </source>
</evidence>
<feature type="signal peptide" evidence="3">
    <location>
        <begin position="1"/>
        <end position="22"/>
    </location>
</feature>
<keyword evidence="5" id="KW-1185">Reference proteome</keyword>
<keyword evidence="2" id="KW-1133">Transmembrane helix</keyword>
<evidence type="ECO:0000256" key="3">
    <source>
        <dbReference type="SAM" id="SignalP"/>
    </source>
</evidence>
<feature type="transmembrane region" description="Helical" evidence="2">
    <location>
        <begin position="200"/>
        <end position="222"/>
    </location>
</feature>
<gene>
    <name evidence="4" type="ORF">PECUL_23A007145</name>
</gene>
<dbReference type="EMBL" id="OW240916">
    <property type="protein sequence ID" value="CAH2293784.1"/>
    <property type="molecule type" value="Genomic_DNA"/>
</dbReference>